<reference evidence="6" key="1">
    <citation type="submission" date="2020-05" db="EMBL/GenBank/DDBJ databases">
        <authorList>
            <person name="Chiriac C."/>
            <person name="Salcher M."/>
            <person name="Ghai R."/>
            <person name="Kavagutti S V."/>
        </authorList>
    </citation>
    <scope>NUCLEOTIDE SEQUENCE</scope>
</reference>
<dbReference type="Pfam" id="PF02541">
    <property type="entry name" value="Ppx-GppA"/>
    <property type="match status" value="1"/>
</dbReference>
<protein>
    <submittedName>
        <fullName evidence="6">Unannotated protein</fullName>
    </submittedName>
</protein>
<evidence type="ECO:0000313" key="3">
    <source>
        <dbReference type="EMBL" id="CAB4661653.1"/>
    </source>
</evidence>
<dbReference type="EMBL" id="CAFBQB010000015">
    <property type="protein sequence ID" value="CAB5040003.1"/>
    <property type="molecule type" value="Genomic_DNA"/>
</dbReference>
<dbReference type="PANTHER" id="PTHR30005:SF0">
    <property type="entry name" value="RETROGRADE REGULATION PROTEIN 2"/>
    <property type="match status" value="1"/>
</dbReference>
<dbReference type="Gene3D" id="3.30.420.150">
    <property type="entry name" value="Exopolyphosphatase. Domain 2"/>
    <property type="match status" value="1"/>
</dbReference>
<name>A0A6J7T692_9ZZZZ</name>
<proteinExistence type="predicted"/>
<dbReference type="InterPro" id="IPR043129">
    <property type="entry name" value="ATPase_NBD"/>
</dbReference>
<dbReference type="SUPFAM" id="SSF53067">
    <property type="entry name" value="Actin-like ATPase domain"/>
    <property type="match status" value="2"/>
</dbReference>
<dbReference type="GO" id="GO:0016462">
    <property type="term" value="F:pyrophosphatase activity"/>
    <property type="evidence" value="ECO:0007669"/>
    <property type="project" value="TreeGrafter"/>
</dbReference>
<evidence type="ECO:0000313" key="6">
    <source>
        <dbReference type="EMBL" id="CAB5048490.1"/>
    </source>
</evidence>
<dbReference type="InterPro" id="IPR003695">
    <property type="entry name" value="Ppx_GppA_N"/>
</dbReference>
<dbReference type="EMBL" id="CAEZWP010000041">
    <property type="protein sequence ID" value="CAB4661653.1"/>
    <property type="molecule type" value="Genomic_DNA"/>
</dbReference>
<dbReference type="FunFam" id="3.30.420.150:FF:000006">
    <property type="entry name" value="Ppx/GppA family phosphatase"/>
    <property type="match status" value="1"/>
</dbReference>
<evidence type="ECO:0000259" key="2">
    <source>
        <dbReference type="Pfam" id="PF02541"/>
    </source>
</evidence>
<evidence type="ECO:0000313" key="4">
    <source>
        <dbReference type="EMBL" id="CAB4840101.1"/>
    </source>
</evidence>
<dbReference type="AlphaFoldDB" id="A0A6J7T692"/>
<gene>
    <name evidence="3" type="ORF">UFOPK2265_00848</name>
    <name evidence="4" type="ORF">UFOPK3255_00179</name>
    <name evidence="5" type="ORF">UFOPK4248_00197</name>
    <name evidence="6" type="ORF">UFOPK4284_00646</name>
</gene>
<dbReference type="PANTHER" id="PTHR30005">
    <property type="entry name" value="EXOPOLYPHOSPHATASE"/>
    <property type="match status" value="1"/>
</dbReference>
<accession>A0A6J7T692</accession>
<keyword evidence="1" id="KW-0378">Hydrolase</keyword>
<dbReference type="EMBL" id="CAFAZY010000011">
    <property type="protein sequence ID" value="CAB4840101.1"/>
    <property type="molecule type" value="Genomic_DNA"/>
</dbReference>
<dbReference type="EMBL" id="CAFBQE010000034">
    <property type="protein sequence ID" value="CAB5048490.1"/>
    <property type="molecule type" value="Genomic_DNA"/>
</dbReference>
<sequence>MTVRLGVLDVGSNTVHLQVMDAHSGARPSPTTNFKVELRLTQYLNKSGTLSNDGITALHEAIARAVTHANENNVDEVIAFATSAVRDAKNSAEIIQEINERHQIDLQILTGDEEARMTFLAVRRWFGWSAGKLLMLDIGGGSLEIASGVDENPEATLSLPLGAARLTRDFLSGDPYSVKDVKFLEEYVVNNLEDQLSASLRSHDAHHFVATSKTFRTLARLSGHWFNDNPKYLDIANLEAMTAKLAEMSDKARAELPGVSTSRAQQIVAGAIVARAVMDVLDIERVEICPWALREGIVLRRLDWLEG</sequence>
<dbReference type="Gene3D" id="3.30.420.40">
    <property type="match status" value="1"/>
</dbReference>
<evidence type="ECO:0000256" key="1">
    <source>
        <dbReference type="ARBA" id="ARBA00022801"/>
    </source>
</evidence>
<feature type="domain" description="Ppx/GppA phosphatase N-terminal" evidence="2">
    <location>
        <begin position="28"/>
        <end position="302"/>
    </location>
</feature>
<dbReference type="CDD" id="cd24056">
    <property type="entry name" value="ASKHA_NBD_MtPPX1-like"/>
    <property type="match status" value="1"/>
</dbReference>
<dbReference type="InterPro" id="IPR050273">
    <property type="entry name" value="GppA/Ppx_hydrolase"/>
</dbReference>
<organism evidence="6">
    <name type="scientific">freshwater metagenome</name>
    <dbReference type="NCBI Taxonomy" id="449393"/>
    <lineage>
        <taxon>unclassified sequences</taxon>
        <taxon>metagenomes</taxon>
        <taxon>ecological metagenomes</taxon>
    </lineage>
</organism>
<evidence type="ECO:0000313" key="5">
    <source>
        <dbReference type="EMBL" id="CAB5040003.1"/>
    </source>
</evidence>